<protein>
    <recommendedName>
        <fullName evidence="3">Glycosyl transferase family 8</fullName>
    </recommendedName>
</protein>
<evidence type="ECO:0000313" key="1">
    <source>
        <dbReference type="EMBL" id="SDX77538.1"/>
    </source>
</evidence>
<dbReference type="Gene3D" id="3.90.550.10">
    <property type="entry name" value="Spore Coat Polysaccharide Biosynthesis Protein SpsA, Chain A"/>
    <property type="match status" value="1"/>
</dbReference>
<dbReference type="AlphaFoldDB" id="A0A1H3EH51"/>
<evidence type="ECO:0008006" key="3">
    <source>
        <dbReference type="Google" id="ProtNLM"/>
    </source>
</evidence>
<dbReference type="OrthoDB" id="9816564at2"/>
<gene>
    <name evidence="1" type="ORF">SAMN05421881_100821</name>
</gene>
<keyword evidence="2" id="KW-1185">Reference proteome</keyword>
<organism evidence="1 2">
    <name type="scientific">Nitrosomonas halophila</name>
    <dbReference type="NCBI Taxonomy" id="44576"/>
    <lineage>
        <taxon>Bacteria</taxon>
        <taxon>Pseudomonadati</taxon>
        <taxon>Pseudomonadota</taxon>
        <taxon>Betaproteobacteria</taxon>
        <taxon>Nitrosomonadales</taxon>
        <taxon>Nitrosomonadaceae</taxon>
        <taxon>Nitrosomonas</taxon>
    </lineage>
</organism>
<dbReference type="STRING" id="44576.SAMN05421881_100821"/>
<accession>A0A1H3EH51</accession>
<name>A0A1H3EH51_9PROT</name>
<dbReference type="EMBL" id="FNOY01000008">
    <property type="protein sequence ID" value="SDX77538.1"/>
    <property type="molecule type" value="Genomic_DNA"/>
</dbReference>
<dbReference type="SUPFAM" id="SSF53448">
    <property type="entry name" value="Nucleotide-diphospho-sugar transferases"/>
    <property type="match status" value="1"/>
</dbReference>
<dbReference type="InterPro" id="IPR029044">
    <property type="entry name" value="Nucleotide-diphossugar_trans"/>
</dbReference>
<sequence length="418" mass="47592">MTELHIFTSAALNYIPKVRILARSIREHHPEAKFHLALADVADSDISFSDEPFDSILRIDQLDIPSWRGWAFCHRIVELATAIKPFALRKLLQHANGGKVLYIDPDIVVFSRLDDLLTELDSASLVLTPHLVSPESNLRGIIDNEISGALKHGIYNLGFAGVRADRTGLAFANWWGERCYHFCRDDIPNGLFTDQRWIDLAPALFPDVAIHRGTRHNVATWNISTRQVTYDRVRSYQVDGQPLGFYHFTGFDSGAHRIMAGVYGEKNQAIRRLIEYYAQAIAPTREDPLSKRPWAFSCYSDGTAIDAAARVVYRERVDLQRAFPDPFDADGYLQWWRTQAPRECPQLFDAKNEPANQPLTFALTAGYLGGKRLPNDRRLISLLGQALKQPALARSLISRTRRIWQEEGWSALIRRIRK</sequence>
<dbReference type="RefSeq" id="WP_090412060.1">
    <property type="nucleotide sequence ID" value="NZ_FNOY01000008.1"/>
</dbReference>
<proteinExistence type="predicted"/>
<reference evidence="1 2" key="1">
    <citation type="submission" date="2016-10" db="EMBL/GenBank/DDBJ databases">
        <authorList>
            <person name="de Groot N.N."/>
        </authorList>
    </citation>
    <scope>NUCLEOTIDE SEQUENCE [LARGE SCALE GENOMIC DNA]</scope>
    <source>
        <strain evidence="1 2">Nm1</strain>
    </source>
</reference>
<evidence type="ECO:0000313" key="2">
    <source>
        <dbReference type="Proteomes" id="UP000198640"/>
    </source>
</evidence>
<dbReference type="Proteomes" id="UP000198640">
    <property type="component" value="Unassembled WGS sequence"/>
</dbReference>